<proteinExistence type="predicted"/>
<protein>
    <recommendedName>
        <fullName evidence="1">NERD domain-containing protein</fullName>
    </recommendedName>
</protein>
<organism evidence="2 3">
    <name type="scientific">Ligilactobacillus pabuli</name>
    <dbReference type="NCBI Taxonomy" id="2886039"/>
    <lineage>
        <taxon>Bacteria</taxon>
        <taxon>Bacillati</taxon>
        <taxon>Bacillota</taxon>
        <taxon>Bacilli</taxon>
        <taxon>Lactobacillales</taxon>
        <taxon>Lactobacillaceae</taxon>
        <taxon>Ligilactobacillus</taxon>
    </lineage>
</organism>
<dbReference type="Pfam" id="PF08378">
    <property type="entry name" value="NERD"/>
    <property type="match status" value="1"/>
</dbReference>
<keyword evidence="3" id="KW-1185">Reference proteome</keyword>
<reference evidence="2" key="1">
    <citation type="journal article" date="2022" name="Int. J. Syst. Evol. Microbiol.">
        <title>A novel species of lactic acid bacteria, Ligilactobacillus pabuli sp. nov., isolated from alfalfa silage.</title>
        <authorList>
            <person name="Tohno M."/>
            <person name="Tanizawa Y."/>
            <person name="Sawada H."/>
            <person name="Sakamoto M."/>
            <person name="Ohkuma M."/>
            <person name="Kobayashi H."/>
        </authorList>
    </citation>
    <scope>NUCLEOTIDE SEQUENCE</scope>
    <source>
        <strain evidence="2">AF129</strain>
    </source>
</reference>
<dbReference type="PROSITE" id="PS50965">
    <property type="entry name" value="NERD"/>
    <property type="match status" value="1"/>
</dbReference>
<evidence type="ECO:0000313" key="2">
    <source>
        <dbReference type="EMBL" id="GKS80573.1"/>
    </source>
</evidence>
<feature type="domain" description="NERD" evidence="1">
    <location>
        <begin position="33"/>
        <end position="147"/>
    </location>
</feature>
<dbReference type="Proteomes" id="UP001055149">
    <property type="component" value="Unassembled WGS sequence"/>
</dbReference>
<comment type="caution">
    <text evidence="2">The sequence shown here is derived from an EMBL/GenBank/DDBJ whole genome shotgun (WGS) entry which is preliminary data.</text>
</comment>
<dbReference type="RefSeq" id="WP_244054248.1">
    <property type="nucleotide sequence ID" value="NZ_BQXH01000002.1"/>
</dbReference>
<gene>
    <name evidence="2" type="ORF">LPAF129_02580</name>
</gene>
<evidence type="ECO:0000313" key="3">
    <source>
        <dbReference type="Proteomes" id="UP001055149"/>
    </source>
</evidence>
<accession>A0ABQ5JET9</accession>
<sequence>MRKKSLELQYLETLAQRTKLSFAEQQQLVADQKGFQGESAVDYLTQAILPTQTEMMDDVNLCVDGKRVQIDKLIQVGRKLYLIDMKNYHGRYSFRNRTWYHNGKPLTHSIFSQIERAHDILARIFAEHHLVIEVVKVIVFTNPTAVIEVDDHSGIIVKYLWEYCDWLQKLCHEEEAANLSWKKVLQNYCVAPYRPVEDFSVDSRKIWQGICCPKCGNFWWQQERFALQCKICGYREAKETAYVRTICDYGTLYFRQNLRLSEVTQFFGNGYNRRYLAYTLKKHFIPLNFKGKQFAYRNPGETFEFSFKNQQRNFKQLEQRVNWKCSPRNNN</sequence>
<dbReference type="InterPro" id="IPR011528">
    <property type="entry name" value="NERD"/>
</dbReference>
<evidence type="ECO:0000259" key="1">
    <source>
        <dbReference type="PROSITE" id="PS50965"/>
    </source>
</evidence>
<dbReference type="EMBL" id="BQXH01000002">
    <property type="protein sequence ID" value="GKS80573.1"/>
    <property type="molecule type" value="Genomic_DNA"/>
</dbReference>
<name>A0ABQ5JET9_9LACO</name>